<protein>
    <submittedName>
        <fullName evidence="2">Transcriptional repressor protein</fullName>
    </submittedName>
</protein>
<proteinExistence type="inferred from homology"/>
<dbReference type="InterPro" id="IPR043129">
    <property type="entry name" value="ATPase_NBD"/>
</dbReference>
<dbReference type="InterPro" id="IPR036390">
    <property type="entry name" value="WH_DNA-bd_sf"/>
</dbReference>
<dbReference type="KEGG" id="sfk:KY5_7408"/>
<dbReference type="Gene3D" id="3.30.420.40">
    <property type="match status" value="2"/>
</dbReference>
<evidence type="ECO:0000313" key="2">
    <source>
        <dbReference type="EMBL" id="ATL32426.1"/>
    </source>
</evidence>
<sequence>MSGDPLSGDPSLLRRLNTAAALRVLRERAEITVPELASLIGVSRPTAQDLTAQLLREGRLVELSPGSGNVGRPARRFRFRAEAGHVLGVDIGAHKILVLAADLLGRTVAAQRVAVTPELPARERLDAVRAAVAGCLAKPEAAAVRPLATGVGTSGMVDTEGRVAVSDSLPQWSGLDLASELADAAPGPVVVGNDIQLATLAECTGGVSVDVRDCVYLYVGNRLGIGLWLGGELHRGHHSAAGEMVAGDGWEMSYQRLLDWFAGHQGAEEPTRENAARAVVTAAAAGDGGARYTLRAFAECLADSLTRHVAVLDPRAVVLGGGISRAGALLSEPFAGRLAERCPYAPEVRTSVLGEESTAIGAARLALDHLEQMPHTDRAAQKSPTP</sequence>
<dbReference type="InterPro" id="IPR036388">
    <property type="entry name" value="WH-like_DNA-bd_sf"/>
</dbReference>
<reference evidence="2 3" key="1">
    <citation type="submission" date="2017-08" db="EMBL/GenBank/DDBJ databases">
        <title>Complete Genome Sequence of Streptomyces formicae KY5, the formicamycin producer.</title>
        <authorList>
            <person name="Holmes N.A."/>
            <person name="Devine R."/>
            <person name="Qin Z."/>
            <person name="Seipke R.F."/>
            <person name="Wilkinson B."/>
            <person name="Hutchings M.I."/>
        </authorList>
    </citation>
    <scope>NUCLEOTIDE SEQUENCE [LARGE SCALE GENOMIC DNA]</scope>
    <source>
        <strain evidence="2 3">KY5</strain>
    </source>
</reference>
<accession>A0A291QLN4</accession>
<dbReference type="CDD" id="cd23763">
    <property type="entry name" value="ASKHA_ATPase_ROK"/>
    <property type="match status" value="1"/>
</dbReference>
<organism evidence="2 3">
    <name type="scientific">Streptomyces formicae</name>
    <dbReference type="NCBI Taxonomy" id="1616117"/>
    <lineage>
        <taxon>Bacteria</taxon>
        <taxon>Bacillati</taxon>
        <taxon>Actinomycetota</taxon>
        <taxon>Actinomycetes</taxon>
        <taxon>Kitasatosporales</taxon>
        <taxon>Streptomycetaceae</taxon>
        <taxon>Streptomyces</taxon>
    </lineage>
</organism>
<evidence type="ECO:0000313" key="3">
    <source>
        <dbReference type="Proteomes" id="UP000221011"/>
    </source>
</evidence>
<dbReference type="EMBL" id="CP022685">
    <property type="protein sequence ID" value="ATL32426.1"/>
    <property type="molecule type" value="Genomic_DNA"/>
</dbReference>
<comment type="similarity">
    <text evidence="1">Belongs to the ROK (NagC/XylR) family.</text>
</comment>
<gene>
    <name evidence="2" type="ORF">KY5_7408</name>
</gene>
<keyword evidence="3" id="KW-1185">Reference proteome</keyword>
<name>A0A291QLN4_9ACTN</name>
<evidence type="ECO:0000256" key="1">
    <source>
        <dbReference type="ARBA" id="ARBA00006479"/>
    </source>
</evidence>
<dbReference type="Gene3D" id="1.10.10.10">
    <property type="entry name" value="Winged helix-like DNA-binding domain superfamily/Winged helix DNA-binding domain"/>
    <property type="match status" value="1"/>
</dbReference>
<dbReference type="InterPro" id="IPR000600">
    <property type="entry name" value="ROK"/>
</dbReference>
<dbReference type="Proteomes" id="UP000221011">
    <property type="component" value="Chromosome"/>
</dbReference>
<dbReference type="RefSeq" id="WP_098246380.1">
    <property type="nucleotide sequence ID" value="NZ_CP022685.1"/>
</dbReference>
<dbReference type="Pfam" id="PF00480">
    <property type="entry name" value="ROK"/>
    <property type="match status" value="2"/>
</dbReference>
<dbReference type="SUPFAM" id="SSF53067">
    <property type="entry name" value="Actin-like ATPase domain"/>
    <property type="match status" value="1"/>
</dbReference>
<dbReference type="PANTHER" id="PTHR18964:SF149">
    <property type="entry name" value="BIFUNCTIONAL UDP-N-ACETYLGLUCOSAMINE 2-EPIMERASE_N-ACETYLMANNOSAMINE KINASE"/>
    <property type="match status" value="1"/>
</dbReference>
<dbReference type="PANTHER" id="PTHR18964">
    <property type="entry name" value="ROK (REPRESSOR, ORF, KINASE) FAMILY"/>
    <property type="match status" value="1"/>
</dbReference>
<dbReference type="SUPFAM" id="SSF46785">
    <property type="entry name" value="Winged helix' DNA-binding domain"/>
    <property type="match status" value="1"/>
</dbReference>
<dbReference type="AlphaFoldDB" id="A0A291QLN4"/>